<dbReference type="AlphaFoldDB" id="A0A2P2N6Q1"/>
<organism evidence="1">
    <name type="scientific">Rhizophora mucronata</name>
    <name type="common">Asiatic mangrove</name>
    <dbReference type="NCBI Taxonomy" id="61149"/>
    <lineage>
        <taxon>Eukaryota</taxon>
        <taxon>Viridiplantae</taxon>
        <taxon>Streptophyta</taxon>
        <taxon>Embryophyta</taxon>
        <taxon>Tracheophyta</taxon>
        <taxon>Spermatophyta</taxon>
        <taxon>Magnoliopsida</taxon>
        <taxon>eudicotyledons</taxon>
        <taxon>Gunneridae</taxon>
        <taxon>Pentapetalae</taxon>
        <taxon>rosids</taxon>
        <taxon>fabids</taxon>
        <taxon>Malpighiales</taxon>
        <taxon>Rhizophoraceae</taxon>
        <taxon>Rhizophora</taxon>
    </lineage>
</organism>
<accession>A0A2P2N6Q1</accession>
<dbReference type="EMBL" id="GGEC01057664">
    <property type="protein sequence ID" value="MBX38148.1"/>
    <property type="molecule type" value="Transcribed_RNA"/>
</dbReference>
<name>A0A2P2N6Q1_RHIMU</name>
<sequence length="64" mass="6883">MIFLGMPIKDREGARDGGNVCSYKGPTLSSSTANIPLVSRNGNLYEYPVQYMIASATTPDPSTK</sequence>
<protein>
    <submittedName>
        <fullName evidence="1">Uncharacterized protein</fullName>
    </submittedName>
</protein>
<reference evidence="1" key="1">
    <citation type="submission" date="2018-02" db="EMBL/GenBank/DDBJ databases">
        <title>Rhizophora mucronata_Transcriptome.</title>
        <authorList>
            <person name="Meera S.P."/>
            <person name="Sreeshan A."/>
            <person name="Augustine A."/>
        </authorList>
    </citation>
    <scope>NUCLEOTIDE SEQUENCE</scope>
    <source>
        <tissue evidence="1">Leaf</tissue>
    </source>
</reference>
<evidence type="ECO:0000313" key="1">
    <source>
        <dbReference type="EMBL" id="MBX38148.1"/>
    </source>
</evidence>
<proteinExistence type="predicted"/>